<gene>
    <name evidence="2" type="ORF">MEDL_14937</name>
</gene>
<feature type="region of interest" description="Disordered" evidence="1">
    <location>
        <begin position="189"/>
        <end position="217"/>
    </location>
</feature>
<organism evidence="2 3">
    <name type="scientific">Mytilus edulis</name>
    <name type="common">Blue mussel</name>
    <dbReference type="NCBI Taxonomy" id="6550"/>
    <lineage>
        <taxon>Eukaryota</taxon>
        <taxon>Metazoa</taxon>
        <taxon>Spiralia</taxon>
        <taxon>Lophotrochozoa</taxon>
        <taxon>Mollusca</taxon>
        <taxon>Bivalvia</taxon>
        <taxon>Autobranchia</taxon>
        <taxon>Pteriomorphia</taxon>
        <taxon>Mytilida</taxon>
        <taxon>Mytiloidea</taxon>
        <taxon>Mytilidae</taxon>
        <taxon>Mytilinae</taxon>
        <taxon>Mytilus</taxon>
    </lineage>
</organism>
<protein>
    <submittedName>
        <fullName evidence="2">Uncharacterized protein</fullName>
    </submittedName>
</protein>
<comment type="caution">
    <text evidence="2">The sequence shown here is derived from an EMBL/GenBank/DDBJ whole genome shotgun (WGS) entry which is preliminary data.</text>
</comment>
<feature type="region of interest" description="Disordered" evidence="1">
    <location>
        <begin position="231"/>
        <end position="252"/>
    </location>
</feature>
<dbReference type="Proteomes" id="UP000683360">
    <property type="component" value="Unassembled WGS sequence"/>
</dbReference>
<proteinExistence type="predicted"/>
<dbReference type="EMBL" id="CAJPWZ010000741">
    <property type="protein sequence ID" value="CAG2200277.1"/>
    <property type="molecule type" value="Genomic_DNA"/>
</dbReference>
<keyword evidence="3" id="KW-1185">Reference proteome</keyword>
<feature type="region of interest" description="Disordered" evidence="1">
    <location>
        <begin position="132"/>
        <end position="159"/>
    </location>
</feature>
<evidence type="ECO:0000313" key="3">
    <source>
        <dbReference type="Proteomes" id="UP000683360"/>
    </source>
</evidence>
<name>A0A8S3R5F2_MYTED</name>
<accession>A0A8S3R5F2</accession>
<reference evidence="2" key="1">
    <citation type="submission" date="2021-03" db="EMBL/GenBank/DDBJ databases">
        <authorList>
            <person name="Bekaert M."/>
        </authorList>
    </citation>
    <scope>NUCLEOTIDE SEQUENCE</scope>
</reference>
<evidence type="ECO:0000313" key="2">
    <source>
        <dbReference type="EMBL" id="CAG2200277.1"/>
    </source>
</evidence>
<dbReference type="OrthoDB" id="6142888at2759"/>
<dbReference type="AlphaFoldDB" id="A0A8S3R5F2"/>
<feature type="compositionally biased region" description="Polar residues" evidence="1">
    <location>
        <begin position="237"/>
        <end position="250"/>
    </location>
</feature>
<sequence length="266" mass="29561">MQLPNEGTYVEKCLTDRGKDICKPCPKSTWMLDVTSSDVPLPCEEYDSCPFGSIRVDYLPKSPGCHLPCICDTNKSFLDLIAVTVKYFRGSVLLDCYEENDLRPDNPVYIPIEGTTNKPNSAVGEIEVILKSNDSRNNSSAKDTHDSENPPPIPKEEINLVELPEGRRNDSETFMILDEEITLLKVPDRSRNDSGVSVSSHLENTNLMSDQEPDQISPRVKQVALVSPVPREHAEQESTTIQPSEETNSGAPCRLVISASTQEHNM</sequence>
<evidence type="ECO:0000256" key="1">
    <source>
        <dbReference type="SAM" id="MobiDB-lite"/>
    </source>
</evidence>
<feature type="compositionally biased region" description="Polar residues" evidence="1">
    <location>
        <begin position="193"/>
        <end position="209"/>
    </location>
</feature>
<feature type="compositionally biased region" description="Basic and acidic residues" evidence="1">
    <location>
        <begin position="142"/>
        <end position="159"/>
    </location>
</feature>